<sequence length="193" mass="21335">MSAIVAERHSRNRGRFTGLPTWSAIAVVAAALITGLLLSLALQGVGLPFLWCFVVASVIVTLLVNPRGLFLTVASLPLLFGLALPAASWAVERSLATEGTPLMSRTTALITVYPLTQYFPWLAITTALCAVIAVIRVVLLRRRTTQQERTARDQRERLDASNRRNRSLSTSARRRSEQLTVQELLERNQSRGR</sequence>
<keyword evidence="2" id="KW-0812">Transmembrane</keyword>
<dbReference type="InterPro" id="IPR046672">
    <property type="entry name" value="DUF6542"/>
</dbReference>
<evidence type="ECO:0000313" key="5">
    <source>
        <dbReference type="Proteomes" id="UP000029914"/>
    </source>
</evidence>
<organism evidence="4 5">
    <name type="scientific">Corynebacterium doosanense CAU 212 = DSM 45436</name>
    <dbReference type="NCBI Taxonomy" id="558173"/>
    <lineage>
        <taxon>Bacteria</taxon>
        <taxon>Bacillati</taxon>
        <taxon>Actinomycetota</taxon>
        <taxon>Actinomycetes</taxon>
        <taxon>Mycobacteriales</taxon>
        <taxon>Corynebacteriaceae</taxon>
        <taxon>Corynebacterium</taxon>
    </lineage>
</organism>
<feature type="compositionally biased region" description="Basic and acidic residues" evidence="1">
    <location>
        <begin position="150"/>
        <end position="162"/>
    </location>
</feature>
<dbReference type="RefSeq" id="WP_018021809.1">
    <property type="nucleotide sequence ID" value="NZ_AQUX01000004.1"/>
</dbReference>
<protein>
    <submittedName>
        <fullName evidence="4">Gamma-aminobutyrate permease</fullName>
    </submittedName>
</protein>
<dbReference type="HOGENOM" id="CLU_081227_1_0_11"/>
<feature type="transmembrane region" description="Helical" evidence="2">
    <location>
        <begin position="21"/>
        <end position="42"/>
    </location>
</feature>
<dbReference type="EMBL" id="CP006764">
    <property type="protein sequence ID" value="AIT60668.1"/>
    <property type="molecule type" value="Genomic_DNA"/>
</dbReference>
<keyword evidence="5" id="KW-1185">Reference proteome</keyword>
<feature type="transmembrane region" description="Helical" evidence="2">
    <location>
        <begin position="118"/>
        <end position="139"/>
    </location>
</feature>
<dbReference type="AlphaFoldDB" id="A0A097IEW9"/>
<accession>A0A097IEW9</accession>
<dbReference type="eggNOG" id="ENOG5033MXV">
    <property type="taxonomic scope" value="Bacteria"/>
</dbReference>
<feature type="compositionally biased region" description="Basic and acidic residues" evidence="1">
    <location>
        <begin position="184"/>
        <end position="193"/>
    </location>
</feature>
<dbReference type="STRING" id="558173.CDOO_04925"/>
<evidence type="ECO:0000259" key="3">
    <source>
        <dbReference type="Pfam" id="PF20177"/>
    </source>
</evidence>
<dbReference type="KEGG" id="cdo:CDOO_04925"/>
<feature type="domain" description="DUF6542" evidence="3">
    <location>
        <begin position="18"/>
        <end position="142"/>
    </location>
</feature>
<reference evidence="4 5" key="1">
    <citation type="submission" date="2013-09" db="EMBL/GenBank/DDBJ databases">
        <title>Complete genome sequence of Corynebacterium doosanense CAU 212(T) (=DSM 45436(T)), isolated from activated sludge.</title>
        <authorList>
            <person name="Schaffert L."/>
            <person name="Albersmeier A."/>
            <person name="Kalinowski J."/>
            <person name="Ruckert C."/>
        </authorList>
    </citation>
    <scope>NUCLEOTIDE SEQUENCE [LARGE SCALE GENOMIC DNA]</scope>
    <source>
        <strain evidence="4 5">CAU 212</strain>
    </source>
</reference>
<evidence type="ECO:0000256" key="2">
    <source>
        <dbReference type="SAM" id="Phobius"/>
    </source>
</evidence>
<keyword evidence="2" id="KW-0472">Membrane</keyword>
<keyword evidence="2" id="KW-1133">Transmembrane helix</keyword>
<feature type="transmembrane region" description="Helical" evidence="2">
    <location>
        <begin position="48"/>
        <end position="64"/>
    </location>
</feature>
<feature type="region of interest" description="Disordered" evidence="1">
    <location>
        <begin position="150"/>
        <end position="193"/>
    </location>
</feature>
<proteinExistence type="predicted"/>
<evidence type="ECO:0000256" key="1">
    <source>
        <dbReference type="SAM" id="MobiDB-lite"/>
    </source>
</evidence>
<dbReference type="Proteomes" id="UP000029914">
    <property type="component" value="Chromosome"/>
</dbReference>
<dbReference type="Pfam" id="PF20177">
    <property type="entry name" value="DUF6542"/>
    <property type="match status" value="1"/>
</dbReference>
<feature type="transmembrane region" description="Helical" evidence="2">
    <location>
        <begin position="69"/>
        <end position="91"/>
    </location>
</feature>
<dbReference type="OrthoDB" id="4427741at2"/>
<gene>
    <name evidence="4" type="ORF">CDOO_04925</name>
</gene>
<name>A0A097IEW9_9CORY</name>
<evidence type="ECO:0000313" key="4">
    <source>
        <dbReference type="EMBL" id="AIT60668.1"/>
    </source>
</evidence>